<evidence type="ECO:0000259" key="6">
    <source>
        <dbReference type="PROSITE" id="PS51352"/>
    </source>
</evidence>
<proteinExistence type="predicted"/>
<dbReference type="RefSeq" id="WP_121766051.1">
    <property type="nucleotide sequence ID" value="NZ_CAJTBC010000034.1"/>
</dbReference>
<dbReference type="GO" id="GO:0030313">
    <property type="term" value="C:cell envelope"/>
    <property type="evidence" value="ECO:0007669"/>
    <property type="project" value="UniProtKB-SubCell"/>
</dbReference>
<dbReference type="SUPFAM" id="SSF52833">
    <property type="entry name" value="Thioredoxin-like"/>
    <property type="match status" value="1"/>
</dbReference>
<evidence type="ECO:0000313" key="10">
    <source>
        <dbReference type="Proteomes" id="UP000305751"/>
    </source>
</evidence>
<feature type="chain" id="PRO_5044594526" evidence="5">
    <location>
        <begin position="20"/>
        <end position="368"/>
    </location>
</feature>
<evidence type="ECO:0000256" key="4">
    <source>
        <dbReference type="ARBA" id="ARBA00023284"/>
    </source>
</evidence>
<dbReference type="InterPro" id="IPR025380">
    <property type="entry name" value="DUF4369"/>
</dbReference>
<reference evidence="7 9" key="1">
    <citation type="submission" date="2018-09" db="EMBL/GenBank/DDBJ databases">
        <title>Murine metabolic-syndrome-specific gut microbial biobank.</title>
        <authorList>
            <person name="Liu C."/>
        </authorList>
    </citation>
    <scope>NUCLEOTIDE SEQUENCE [LARGE SCALE GENOMIC DNA]</scope>
    <source>
        <strain evidence="7 9">0.1X-D8-26</strain>
    </source>
</reference>
<dbReference type="EMBL" id="SRZA01000031">
    <property type="protein sequence ID" value="TGY02284.1"/>
    <property type="molecule type" value="Genomic_DNA"/>
</dbReference>
<dbReference type="EMBL" id="RAZM01000022">
    <property type="protein sequence ID" value="RLT80326.1"/>
    <property type="molecule type" value="Genomic_DNA"/>
</dbReference>
<comment type="caution">
    <text evidence="7">The sequence shown here is derived from an EMBL/GenBank/DDBJ whole genome shotgun (WGS) entry which is preliminary data.</text>
</comment>
<dbReference type="GO" id="GO:0016491">
    <property type="term" value="F:oxidoreductase activity"/>
    <property type="evidence" value="ECO:0007669"/>
    <property type="project" value="InterPro"/>
</dbReference>
<dbReference type="PROSITE" id="PS00194">
    <property type="entry name" value="THIOREDOXIN_1"/>
    <property type="match status" value="1"/>
</dbReference>
<dbReference type="PROSITE" id="PS51352">
    <property type="entry name" value="THIOREDOXIN_2"/>
    <property type="match status" value="1"/>
</dbReference>
<dbReference type="PANTHER" id="PTHR42852">
    <property type="entry name" value="THIOL:DISULFIDE INTERCHANGE PROTEIN DSBE"/>
    <property type="match status" value="1"/>
</dbReference>
<gene>
    <name evidence="7" type="ORF">D7Y07_09025</name>
    <name evidence="8" type="ORF">E5356_11010</name>
</gene>
<dbReference type="InterPro" id="IPR036249">
    <property type="entry name" value="Thioredoxin-like_sf"/>
</dbReference>
<dbReference type="Proteomes" id="UP000267159">
    <property type="component" value="Unassembled WGS sequence"/>
</dbReference>
<dbReference type="AlphaFoldDB" id="A0A3L7Z284"/>
<feature type="domain" description="Thioredoxin" evidence="6">
    <location>
        <begin position="228"/>
        <end position="368"/>
    </location>
</feature>
<dbReference type="STRING" id="1235814.GCA_000613385_03416"/>
<accession>A0A3L7Z284</accession>
<evidence type="ECO:0000256" key="1">
    <source>
        <dbReference type="ARBA" id="ARBA00004196"/>
    </source>
</evidence>
<dbReference type="CDD" id="cd02966">
    <property type="entry name" value="TlpA_like_family"/>
    <property type="match status" value="1"/>
</dbReference>
<organism evidence="7 9">
    <name type="scientific">Bacteroides acidifaciens</name>
    <dbReference type="NCBI Taxonomy" id="85831"/>
    <lineage>
        <taxon>Bacteria</taxon>
        <taxon>Pseudomonadati</taxon>
        <taxon>Bacteroidota</taxon>
        <taxon>Bacteroidia</taxon>
        <taxon>Bacteroidales</taxon>
        <taxon>Bacteroidaceae</taxon>
        <taxon>Bacteroides</taxon>
    </lineage>
</organism>
<keyword evidence="4" id="KW-0676">Redox-active center</keyword>
<comment type="subcellular location">
    <subcellularLocation>
        <location evidence="1">Cell envelope</location>
    </subcellularLocation>
</comment>
<keyword evidence="2" id="KW-0201">Cytochrome c-type biogenesis</keyword>
<name>A0A3L7Z284_9BACE</name>
<evidence type="ECO:0000313" key="9">
    <source>
        <dbReference type="Proteomes" id="UP000267159"/>
    </source>
</evidence>
<evidence type="ECO:0000313" key="8">
    <source>
        <dbReference type="EMBL" id="TGY02284.1"/>
    </source>
</evidence>
<feature type="signal peptide" evidence="5">
    <location>
        <begin position="1"/>
        <end position="19"/>
    </location>
</feature>
<dbReference type="Proteomes" id="UP000305751">
    <property type="component" value="Unassembled WGS sequence"/>
</dbReference>
<sequence>MKRFVFVCSMLCMSLASFAGVKYTILGKAPQEMNGEKVYLSMMSKNTRVPQDSARIENGAFVFKGETERNDIASVYQRSEHGFYALVALEEATITLDLTGKDFPVQSGGTLSERLNEYADTMAAYNREAASLGIDKMADEFRNPQTSDARKKELIEVFNSVRDRRSQAMNSLFVKNKDNVLGAYLFPSVKGFYSEDEAEQLILSAGKDFQEYPSVKRVLAQLNAGKARRSGNRFADFEMEDKEGNMRKLSEFVGNGKYVLVDFWASWCGPCRAEMPHVKAAYEKFHDKGFEIVGVSLDNKKEAWLKAIEQLGMPWPQLSDLKGWQNAGAQKYGVNSIPCTLLVSPEGIIIGSNYRGNQLEQKLGELLK</sequence>
<dbReference type="PANTHER" id="PTHR42852:SF6">
    <property type="entry name" value="THIOL:DISULFIDE INTERCHANGE PROTEIN DSBE"/>
    <property type="match status" value="1"/>
</dbReference>
<evidence type="ECO:0000256" key="5">
    <source>
        <dbReference type="SAM" id="SignalP"/>
    </source>
</evidence>
<evidence type="ECO:0000256" key="3">
    <source>
        <dbReference type="ARBA" id="ARBA00023157"/>
    </source>
</evidence>
<dbReference type="Pfam" id="PF14289">
    <property type="entry name" value="DUF4369"/>
    <property type="match status" value="1"/>
</dbReference>
<keyword evidence="10" id="KW-1185">Reference proteome</keyword>
<dbReference type="InterPro" id="IPR013766">
    <property type="entry name" value="Thioredoxin_domain"/>
</dbReference>
<dbReference type="InterPro" id="IPR017937">
    <property type="entry name" value="Thioredoxin_CS"/>
</dbReference>
<keyword evidence="5" id="KW-0732">Signal</keyword>
<dbReference type="GO" id="GO:0016209">
    <property type="term" value="F:antioxidant activity"/>
    <property type="evidence" value="ECO:0007669"/>
    <property type="project" value="InterPro"/>
</dbReference>
<dbReference type="InterPro" id="IPR050553">
    <property type="entry name" value="Thioredoxin_ResA/DsbE_sf"/>
</dbReference>
<keyword evidence="3" id="KW-1015">Disulfide bond</keyword>
<evidence type="ECO:0000256" key="2">
    <source>
        <dbReference type="ARBA" id="ARBA00022748"/>
    </source>
</evidence>
<evidence type="ECO:0000313" key="7">
    <source>
        <dbReference type="EMBL" id="RLT80326.1"/>
    </source>
</evidence>
<protein>
    <submittedName>
        <fullName evidence="7">AhpC/TSA family protein</fullName>
    </submittedName>
</protein>
<dbReference type="GO" id="GO:0017004">
    <property type="term" value="P:cytochrome complex assembly"/>
    <property type="evidence" value="ECO:0007669"/>
    <property type="project" value="UniProtKB-KW"/>
</dbReference>
<reference evidence="8 10" key="2">
    <citation type="submission" date="2019-04" db="EMBL/GenBank/DDBJ databases">
        <title>Microbes associate with the intestines of laboratory mice.</title>
        <authorList>
            <person name="Navarre W."/>
            <person name="Wong E."/>
            <person name="Huang K."/>
            <person name="Tropini C."/>
            <person name="Ng K."/>
            <person name="Yu B."/>
        </authorList>
    </citation>
    <scope>NUCLEOTIDE SEQUENCE [LARGE SCALE GENOMIC DNA]</scope>
    <source>
        <strain evidence="8 10">NM70_E10</strain>
    </source>
</reference>
<dbReference type="Pfam" id="PF00578">
    <property type="entry name" value="AhpC-TSA"/>
    <property type="match status" value="1"/>
</dbReference>
<dbReference type="Gene3D" id="3.40.30.10">
    <property type="entry name" value="Glutaredoxin"/>
    <property type="match status" value="1"/>
</dbReference>
<dbReference type="InterPro" id="IPR000866">
    <property type="entry name" value="AhpC/TSA"/>
</dbReference>